<organism evidence="4 5">
    <name type="scientific">Frankia alni (strain DSM 45986 / CECT 9034 / ACN14a)</name>
    <dbReference type="NCBI Taxonomy" id="326424"/>
    <lineage>
        <taxon>Bacteria</taxon>
        <taxon>Bacillati</taxon>
        <taxon>Actinomycetota</taxon>
        <taxon>Actinomycetes</taxon>
        <taxon>Frankiales</taxon>
        <taxon>Frankiaceae</taxon>
        <taxon>Frankia</taxon>
    </lineage>
</organism>
<dbReference type="InterPro" id="IPR023393">
    <property type="entry name" value="START-like_dom_sf"/>
</dbReference>
<gene>
    <name evidence="4" type="ordered locus">FRAAL3945</name>
</gene>
<dbReference type="HOGENOM" id="CLU_108923_4_0_11"/>
<dbReference type="CDD" id="cd08893">
    <property type="entry name" value="SRPBCC_CalC_Aha1-like_GntR-HTH"/>
    <property type="match status" value="1"/>
</dbReference>
<sequence length="190" mass="20804">MSSTEFVYTTYIRTTPPGLWQALTDPAITLRYWGATLESDWQVGSPVVWRQSGVTIADPEQVVLAADPPRRLAYTWHTFTPELAAAFGFADEFLATVRAERRSRVVFDLEPVGGTVRLTVVHTDFDPGSTVLEAISGGWPAILSNLKTLLETGQTLPIEDQAAQDQLAQDRATQEQTAQQQPAGEPPAAH</sequence>
<evidence type="ECO:0000313" key="5">
    <source>
        <dbReference type="Proteomes" id="UP000000657"/>
    </source>
</evidence>
<dbReference type="AlphaFoldDB" id="Q0RIS7"/>
<name>Q0RIS7_FRAAA</name>
<dbReference type="eggNOG" id="COG3832">
    <property type="taxonomic scope" value="Bacteria"/>
</dbReference>
<keyword evidence="5" id="KW-1185">Reference proteome</keyword>
<dbReference type="Gene3D" id="3.30.530.20">
    <property type="match status" value="1"/>
</dbReference>
<protein>
    <recommendedName>
        <fullName evidence="3">Activator of Hsp90 ATPase homologue 1/2-like C-terminal domain-containing protein</fullName>
    </recommendedName>
</protein>
<evidence type="ECO:0000256" key="1">
    <source>
        <dbReference type="ARBA" id="ARBA00006817"/>
    </source>
</evidence>
<proteinExistence type="inferred from homology"/>
<dbReference type="Proteomes" id="UP000000657">
    <property type="component" value="Chromosome"/>
</dbReference>
<feature type="domain" description="Activator of Hsp90 ATPase homologue 1/2-like C-terminal" evidence="3">
    <location>
        <begin position="14"/>
        <end position="151"/>
    </location>
</feature>
<evidence type="ECO:0000256" key="2">
    <source>
        <dbReference type="SAM" id="MobiDB-lite"/>
    </source>
</evidence>
<dbReference type="InterPro" id="IPR013538">
    <property type="entry name" value="ASHA1/2-like_C"/>
</dbReference>
<comment type="similarity">
    <text evidence="1">Belongs to the AHA1 family.</text>
</comment>
<dbReference type="KEGG" id="fal:FRAAL3945"/>
<reference evidence="4 5" key="1">
    <citation type="journal article" date="2007" name="Genome Res.">
        <title>Genome characteristics of facultatively symbiotic Frankia sp. strains reflect host range and host plant biogeography.</title>
        <authorList>
            <person name="Normand P."/>
            <person name="Lapierre P."/>
            <person name="Tisa L.S."/>
            <person name="Gogarten J.P."/>
            <person name="Alloisio N."/>
            <person name="Bagnarol E."/>
            <person name="Bassi C.A."/>
            <person name="Berry A.M."/>
            <person name="Bickhart D.M."/>
            <person name="Choisne N."/>
            <person name="Couloux A."/>
            <person name="Cournoyer B."/>
            <person name="Cruveiller S."/>
            <person name="Daubin V."/>
            <person name="Demange N."/>
            <person name="Francino M.P."/>
            <person name="Goltsman E."/>
            <person name="Huang Y."/>
            <person name="Kopp O.R."/>
            <person name="Labarre L."/>
            <person name="Lapidus A."/>
            <person name="Lavire C."/>
            <person name="Marechal J."/>
            <person name="Martinez M."/>
            <person name="Mastronunzio J.E."/>
            <person name="Mullin B.C."/>
            <person name="Niemann J."/>
            <person name="Pujic P."/>
            <person name="Rawnsley T."/>
            <person name="Rouy Z."/>
            <person name="Schenowitz C."/>
            <person name="Sellstedt A."/>
            <person name="Tavares F."/>
            <person name="Tomkins J.P."/>
            <person name="Vallenet D."/>
            <person name="Valverde C."/>
            <person name="Wall L.G."/>
            <person name="Wang Y."/>
            <person name="Medigue C."/>
            <person name="Benson D.R."/>
        </authorList>
    </citation>
    <scope>NUCLEOTIDE SEQUENCE [LARGE SCALE GENOMIC DNA]</scope>
    <source>
        <strain evidence="5">DSM 45986 / CECT 9034 / ACN14a</strain>
    </source>
</reference>
<accession>Q0RIS7</accession>
<dbReference type="STRING" id="326424.FRAAL3945"/>
<feature type="region of interest" description="Disordered" evidence="2">
    <location>
        <begin position="160"/>
        <end position="190"/>
    </location>
</feature>
<evidence type="ECO:0000313" key="4">
    <source>
        <dbReference type="EMBL" id="CAJ62588.1"/>
    </source>
</evidence>
<dbReference type="SUPFAM" id="SSF55961">
    <property type="entry name" value="Bet v1-like"/>
    <property type="match status" value="1"/>
</dbReference>
<dbReference type="Pfam" id="PF08327">
    <property type="entry name" value="AHSA1"/>
    <property type="match status" value="1"/>
</dbReference>
<dbReference type="EMBL" id="CT573213">
    <property type="protein sequence ID" value="CAJ62588.1"/>
    <property type="molecule type" value="Genomic_DNA"/>
</dbReference>
<evidence type="ECO:0000259" key="3">
    <source>
        <dbReference type="Pfam" id="PF08327"/>
    </source>
</evidence>